<dbReference type="FunCoup" id="A0A6P8ISJ7">
    <property type="interactions" value="3129"/>
</dbReference>
<evidence type="ECO:0000256" key="6">
    <source>
        <dbReference type="ARBA" id="ARBA00023187"/>
    </source>
</evidence>
<comment type="similarity">
    <text evidence="3">Belongs to the SDE2 family.</text>
</comment>
<protein>
    <submittedName>
        <fullName evidence="13">Replication stress response regulator SDE2-like</fullName>
    </submittedName>
</protein>
<evidence type="ECO:0000256" key="5">
    <source>
        <dbReference type="ARBA" id="ARBA00022664"/>
    </source>
</evidence>
<dbReference type="InParanoid" id="A0A6P8ISJ7"/>
<comment type="subcellular location">
    <subcellularLocation>
        <location evidence="2">Cytoplasm</location>
    </subcellularLocation>
    <subcellularLocation>
        <location evidence="1">Nucleus</location>
    </subcellularLocation>
</comment>
<feature type="domain" description="SDE2/SF3A3 SAP" evidence="10">
    <location>
        <begin position="338"/>
        <end position="413"/>
    </location>
</feature>
<dbReference type="KEGG" id="aten:116303832"/>
<keyword evidence="4" id="KW-0963">Cytoplasm</keyword>
<feature type="compositionally biased region" description="Low complexity" evidence="9">
    <location>
        <begin position="285"/>
        <end position="320"/>
    </location>
</feature>
<name>A0A6P8ISJ7_ACTTE</name>
<evidence type="ECO:0000259" key="10">
    <source>
        <dbReference type="Pfam" id="PF13297"/>
    </source>
</evidence>
<accession>A0A6P8ISJ7</accession>
<dbReference type="Proteomes" id="UP000515163">
    <property type="component" value="Unplaced"/>
</dbReference>
<evidence type="ECO:0000256" key="2">
    <source>
        <dbReference type="ARBA" id="ARBA00004496"/>
    </source>
</evidence>
<keyword evidence="7" id="KW-0539">Nucleus</keyword>
<evidence type="ECO:0000313" key="12">
    <source>
        <dbReference type="Proteomes" id="UP000515163"/>
    </source>
</evidence>
<organism evidence="12 13">
    <name type="scientific">Actinia tenebrosa</name>
    <name type="common">Australian red waratah sea anemone</name>
    <dbReference type="NCBI Taxonomy" id="6105"/>
    <lineage>
        <taxon>Eukaryota</taxon>
        <taxon>Metazoa</taxon>
        <taxon>Cnidaria</taxon>
        <taxon>Anthozoa</taxon>
        <taxon>Hexacorallia</taxon>
        <taxon>Actiniaria</taxon>
        <taxon>Actiniidae</taxon>
        <taxon>Actinia</taxon>
    </lineage>
</organism>
<dbReference type="AlphaFoldDB" id="A0A6P8ISJ7"/>
<dbReference type="GeneID" id="116303832"/>
<dbReference type="Pfam" id="PF13297">
    <property type="entry name" value="SDE2_2C"/>
    <property type="match status" value="1"/>
</dbReference>
<dbReference type="RefSeq" id="XP_031569300.1">
    <property type="nucleotide sequence ID" value="XM_031713440.1"/>
</dbReference>
<sequence length="424" mass="46499">MSAFLYSPIGNIRVIPASDHWQTQDLLTVLSEGSEAVHPDSVYILHNGRLLPPCSNNTLTISTNDVVRVNYRLPGGKGGFGSMLRAIGAQIEKTTSREACRDLSGRRMRDVNDEKKITEWVAKQADRERELARQKQERLEKRRAGPKHNFDDRTYTMQIQENLEKIDDALKQGLKASTSASGLEVGVKRASTISGDAPKKRKIWMGVDEEELDDSDDDETQTITEKPSCSSSTWTISAPETSTATSATDVCVESNSRGKMSPDQPSTSAAQLSNTAINIDASDTAASNAADHNTAVSTDSASESNSSDENMAEICTTKEGGVVGKTEEEKCENEITEKKKDEENFAKDETMKPFNIDDYNTSEELESLGLEALKEHLKTLGLKCGGTLQERAQRLFSTKGKALEDLDPSLFAKPLKGKSKPKKK</sequence>
<dbReference type="OrthoDB" id="547031at2759"/>
<evidence type="ECO:0000256" key="1">
    <source>
        <dbReference type="ARBA" id="ARBA00004123"/>
    </source>
</evidence>
<dbReference type="PANTHER" id="PTHR12786">
    <property type="entry name" value="SPLICING FACTOR SF3A-RELATED"/>
    <property type="match status" value="1"/>
</dbReference>
<evidence type="ECO:0000313" key="13">
    <source>
        <dbReference type="RefSeq" id="XP_031569300.1"/>
    </source>
</evidence>
<feature type="compositionally biased region" description="Acidic residues" evidence="9">
    <location>
        <begin position="207"/>
        <end position="220"/>
    </location>
</feature>
<dbReference type="InterPro" id="IPR025086">
    <property type="entry name" value="SDE2/SF3A3_SAP"/>
</dbReference>
<evidence type="ECO:0000256" key="3">
    <source>
        <dbReference type="ARBA" id="ARBA00008726"/>
    </source>
</evidence>
<evidence type="ECO:0000259" key="11">
    <source>
        <dbReference type="Pfam" id="PF22782"/>
    </source>
</evidence>
<feature type="domain" description="SDE2-like" evidence="11">
    <location>
        <begin position="75"/>
        <end position="171"/>
    </location>
</feature>
<dbReference type="GO" id="GO:0006397">
    <property type="term" value="P:mRNA processing"/>
    <property type="evidence" value="ECO:0007669"/>
    <property type="project" value="UniProtKB-KW"/>
</dbReference>
<dbReference type="PANTHER" id="PTHR12786:SF1">
    <property type="entry name" value="SPLICING REGULATOR SDE2"/>
    <property type="match status" value="1"/>
</dbReference>
<evidence type="ECO:0000256" key="4">
    <source>
        <dbReference type="ARBA" id="ARBA00022490"/>
    </source>
</evidence>
<keyword evidence="8" id="KW-0131">Cell cycle</keyword>
<dbReference type="GO" id="GO:0005634">
    <property type="term" value="C:nucleus"/>
    <property type="evidence" value="ECO:0007669"/>
    <property type="project" value="UniProtKB-SubCell"/>
</dbReference>
<feature type="compositionally biased region" description="Polar residues" evidence="9">
    <location>
        <begin position="221"/>
        <end position="234"/>
    </location>
</feature>
<keyword evidence="12" id="KW-1185">Reference proteome</keyword>
<keyword evidence="6" id="KW-0508">mRNA splicing</keyword>
<reference evidence="13" key="1">
    <citation type="submission" date="2025-08" db="UniProtKB">
        <authorList>
            <consortium name="RefSeq"/>
        </authorList>
    </citation>
    <scope>IDENTIFICATION</scope>
    <source>
        <tissue evidence="13">Tentacle</tissue>
    </source>
</reference>
<feature type="region of interest" description="Disordered" evidence="9">
    <location>
        <begin position="285"/>
        <end position="321"/>
    </location>
</feature>
<feature type="compositionally biased region" description="Polar residues" evidence="9">
    <location>
        <begin position="253"/>
        <end position="270"/>
    </location>
</feature>
<dbReference type="Pfam" id="PF22782">
    <property type="entry name" value="SDE2"/>
    <property type="match status" value="1"/>
</dbReference>
<feature type="region of interest" description="Disordered" evidence="9">
    <location>
        <begin position="204"/>
        <end position="270"/>
    </location>
</feature>
<dbReference type="InterPro" id="IPR053822">
    <property type="entry name" value="SDE2-like_dom"/>
</dbReference>
<feature type="compositionally biased region" description="Low complexity" evidence="9">
    <location>
        <begin position="235"/>
        <end position="248"/>
    </location>
</feature>
<dbReference type="InterPro" id="IPR051421">
    <property type="entry name" value="RNA_Proc_DNA_Dmg_Regulator"/>
</dbReference>
<dbReference type="GO" id="GO:0005737">
    <property type="term" value="C:cytoplasm"/>
    <property type="evidence" value="ECO:0007669"/>
    <property type="project" value="UniProtKB-SubCell"/>
</dbReference>
<evidence type="ECO:0000256" key="8">
    <source>
        <dbReference type="ARBA" id="ARBA00023306"/>
    </source>
</evidence>
<gene>
    <name evidence="13" type="primary">LOC116303832</name>
</gene>
<evidence type="ECO:0000256" key="9">
    <source>
        <dbReference type="SAM" id="MobiDB-lite"/>
    </source>
</evidence>
<keyword evidence="5" id="KW-0507">mRNA processing</keyword>
<evidence type="ECO:0000256" key="7">
    <source>
        <dbReference type="ARBA" id="ARBA00023242"/>
    </source>
</evidence>
<proteinExistence type="inferred from homology"/>
<dbReference type="GO" id="GO:0008380">
    <property type="term" value="P:RNA splicing"/>
    <property type="evidence" value="ECO:0007669"/>
    <property type="project" value="UniProtKB-KW"/>
</dbReference>